<reference evidence="3 4" key="1">
    <citation type="submission" date="2019-12" db="EMBL/GenBank/DDBJ databases">
        <title>Draft genome sequence of the ascomycete Xylaria multiplex DSM 110363.</title>
        <authorList>
            <person name="Buettner E."/>
            <person name="Kellner H."/>
        </authorList>
    </citation>
    <scope>NUCLEOTIDE SEQUENCE [LARGE SCALE GENOMIC DNA]</scope>
    <source>
        <strain evidence="3 4">DSM 110363</strain>
    </source>
</reference>
<proteinExistence type="predicted"/>
<organism evidence="3 4">
    <name type="scientific">Xylaria multiplex</name>
    <dbReference type="NCBI Taxonomy" id="323545"/>
    <lineage>
        <taxon>Eukaryota</taxon>
        <taxon>Fungi</taxon>
        <taxon>Dikarya</taxon>
        <taxon>Ascomycota</taxon>
        <taxon>Pezizomycotina</taxon>
        <taxon>Sordariomycetes</taxon>
        <taxon>Xylariomycetidae</taxon>
        <taxon>Xylariales</taxon>
        <taxon>Xylariaceae</taxon>
        <taxon>Xylaria</taxon>
    </lineage>
</organism>
<dbReference type="AlphaFoldDB" id="A0A7C8IW87"/>
<sequence length="117" mass="13301">MDNSTNCSYVEMAAVAMAREASINYQFTVLSSILGIVVFFWLIVSIFFIHQAFKPSKRFETTGPQAQDDIELPNRNNNAPAVGHDDDLWIVPGRVRNEPKRPRILTLLSMLVNHFVH</sequence>
<feature type="transmembrane region" description="Helical" evidence="2">
    <location>
        <begin position="27"/>
        <end position="49"/>
    </location>
</feature>
<comment type="caution">
    <text evidence="3">The sequence shown here is derived from an EMBL/GenBank/DDBJ whole genome shotgun (WGS) entry which is preliminary data.</text>
</comment>
<evidence type="ECO:0000313" key="3">
    <source>
        <dbReference type="EMBL" id="KAF2971603.1"/>
    </source>
</evidence>
<evidence type="ECO:0000256" key="1">
    <source>
        <dbReference type="SAM" id="MobiDB-lite"/>
    </source>
</evidence>
<evidence type="ECO:0000256" key="2">
    <source>
        <dbReference type="SAM" id="Phobius"/>
    </source>
</evidence>
<dbReference type="OrthoDB" id="10572997at2759"/>
<dbReference type="EMBL" id="WUBL01000012">
    <property type="protein sequence ID" value="KAF2971603.1"/>
    <property type="molecule type" value="Genomic_DNA"/>
</dbReference>
<keyword evidence="2" id="KW-0472">Membrane</keyword>
<name>A0A7C8IW87_9PEZI</name>
<dbReference type="Proteomes" id="UP000481858">
    <property type="component" value="Unassembled WGS sequence"/>
</dbReference>
<keyword evidence="2" id="KW-0812">Transmembrane</keyword>
<accession>A0A7C8IW87</accession>
<feature type="region of interest" description="Disordered" evidence="1">
    <location>
        <begin position="59"/>
        <end position="79"/>
    </location>
</feature>
<keyword evidence="2" id="KW-1133">Transmembrane helix</keyword>
<evidence type="ECO:0000313" key="4">
    <source>
        <dbReference type="Proteomes" id="UP000481858"/>
    </source>
</evidence>
<keyword evidence="4" id="KW-1185">Reference proteome</keyword>
<dbReference type="InParanoid" id="A0A7C8IW87"/>
<gene>
    <name evidence="3" type="ORF">GQX73_g1995</name>
</gene>
<protein>
    <submittedName>
        <fullName evidence="3">Uncharacterized protein</fullName>
    </submittedName>
</protein>